<evidence type="ECO:0000256" key="1">
    <source>
        <dbReference type="ARBA" id="ARBA00007197"/>
    </source>
</evidence>
<dbReference type="Pfam" id="PF00542">
    <property type="entry name" value="Ribosomal_L12"/>
    <property type="match status" value="1"/>
</dbReference>
<dbReference type="InterPro" id="IPR013823">
    <property type="entry name" value="Ribosomal_bL12_C"/>
</dbReference>
<comment type="similarity">
    <text evidence="1">Belongs to the bacterial ribosomal protein bL12 family.</text>
</comment>
<dbReference type="InterPro" id="IPR008932">
    <property type="entry name" value="Ribosomal_bL12_oligo"/>
</dbReference>
<keyword evidence="2 6" id="KW-0689">Ribosomal protein</keyword>
<dbReference type="SUPFAM" id="SSF54736">
    <property type="entry name" value="ClpS-like"/>
    <property type="match status" value="1"/>
</dbReference>
<accession>A0A438J1E0</accession>
<evidence type="ECO:0000313" key="7">
    <source>
        <dbReference type="Proteomes" id="UP000288805"/>
    </source>
</evidence>
<dbReference type="InterPro" id="IPR036235">
    <property type="entry name" value="Ribosomal_bL12_oligo_N_sf"/>
</dbReference>
<evidence type="ECO:0000256" key="2">
    <source>
        <dbReference type="ARBA" id="ARBA00022980"/>
    </source>
</evidence>
<gene>
    <name evidence="6" type="primary">rplL_0</name>
    <name evidence="6" type="ORF">CK203_016377</name>
</gene>
<name>A0A438J1E0_VITVI</name>
<dbReference type="SUPFAM" id="SSF48300">
    <property type="entry name" value="Ribosomal protein L7/12, oligomerisation (N-terminal) domain"/>
    <property type="match status" value="1"/>
</dbReference>
<evidence type="ECO:0000313" key="6">
    <source>
        <dbReference type="EMBL" id="RVX02777.1"/>
    </source>
</evidence>
<dbReference type="Gene3D" id="1.20.5.710">
    <property type="entry name" value="Single helix bin"/>
    <property type="match status" value="1"/>
</dbReference>
<proteinExistence type="inferred from homology"/>
<dbReference type="FunFam" id="3.30.1390.10:FF:000001">
    <property type="entry name" value="50S ribosomal protein L7/L12"/>
    <property type="match status" value="1"/>
</dbReference>
<dbReference type="GO" id="GO:0003735">
    <property type="term" value="F:structural constituent of ribosome"/>
    <property type="evidence" value="ECO:0007669"/>
    <property type="project" value="InterPro"/>
</dbReference>
<dbReference type="EMBL" id="QGNW01000069">
    <property type="protein sequence ID" value="RVX02777.1"/>
    <property type="molecule type" value="Genomic_DNA"/>
</dbReference>
<dbReference type="GO" id="GO:1990904">
    <property type="term" value="C:ribonucleoprotein complex"/>
    <property type="evidence" value="ECO:0007669"/>
    <property type="project" value="UniProtKB-KW"/>
</dbReference>
<feature type="domain" description="Large ribosomal subunit protein bL12 C-terminal" evidence="4">
    <location>
        <begin position="139"/>
        <end position="198"/>
    </location>
</feature>
<dbReference type="GO" id="GO:0006412">
    <property type="term" value="P:translation"/>
    <property type="evidence" value="ECO:0007669"/>
    <property type="project" value="InterPro"/>
</dbReference>
<dbReference type="GO" id="GO:0005840">
    <property type="term" value="C:ribosome"/>
    <property type="evidence" value="ECO:0007669"/>
    <property type="project" value="UniProtKB-KW"/>
</dbReference>
<keyword evidence="3" id="KW-0687">Ribonucleoprotein</keyword>
<evidence type="ECO:0000256" key="3">
    <source>
        <dbReference type="ARBA" id="ARBA00023274"/>
    </source>
</evidence>
<evidence type="ECO:0000259" key="4">
    <source>
        <dbReference type="Pfam" id="PF00542"/>
    </source>
</evidence>
<protein>
    <submittedName>
        <fullName evidence="6">50S ribosomal protein L7/L12</fullName>
    </submittedName>
</protein>
<dbReference type="PANTHER" id="PTHR45987">
    <property type="entry name" value="39S RIBOSOMAL PROTEIN L12"/>
    <property type="match status" value="1"/>
</dbReference>
<reference evidence="6 7" key="1">
    <citation type="journal article" date="2018" name="PLoS Genet.">
        <title>Population sequencing reveals clonal diversity and ancestral inbreeding in the grapevine cultivar Chardonnay.</title>
        <authorList>
            <person name="Roach M.J."/>
            <person name="Johnson D.L."/>
            <person name="Bohlmann J."/>
            <person name="van Vuuren H.J."/>
            <person name="Jones S.J."/>
            <person name="Pretorius I.S."/>
            <person name="Schmidt S.A."/>
            <person name="Borneman A.R."/>
        </authorList>
    </citation>
    <scope>NUCLEOTIDE SEQUENCE [LARGE SCALE GENOMIC DNA]</scope>
    <source>
        <strain evidence="7">cv. Chardonnay</strain>
        <tissue evidence="6">Leaf</tissue>
    </source>
</reference>
<dbReference type="PANTHER" id="PTHR45987:SF1">
    <property type="entry name" value="50S RIBOSOMAL PROTEIN L7_L12-RELATED"/>
    <property type="match status" value="1"/>
</dbReference>
<feature type="domain" description="Large ribosomal subunit protein bL12 oligomerization" evidence="5">
    <location>
        <begin position="75"/>
        <end position="115"/>
    </location>
</feature>
<evidence type="ECO:0000259" key="5">
    <source>
        <dbReference type="Pfam" id="PF16320"/>
    </source>
</evidence>
<dbReference type="Pfam" id="PF16320">
    <property type="entry name" value="Ribosomal_L12_N"/>
    <property type="match status" value="1"/>
</dbReference>
<sequence length="373" mass="41405">MSLITRSSRHHFLSTFCRNSAIFSRKLSQAAANKVDDESEEEVEIDQRRLPADYDPANFDPTQHRSPPTARVFRLVDEIAGLTLVEVAELSSILRKKLGMKEPPVVAIMKPGAVAAVSGGGMKAASAAKEEKKPEKTVFELKLESYEAASKIKIIKEVRSFTDLGLKEAKDLVEKAPSVLKAGVSKEEGEQLVEKLKALAEKAATLYSKCSTSPSFCDTTLITRAFHYFLFHFPEGYMIMTSLHILYQSESRTECFIYLNVALWCFEFLSRFNPFIFVHHFSCAIQKWHSQHPCQHPVLCYMYLNQGAALTFGTPSLPVVSLLPNSLLVHVSHAPNACYITYTVPATTPHYSLTSADGIDAVMPLILGGLILT</sequence>
<dbReference type="InterPro" id="IPR014719">
    <property type="entry name" value="Ribosomal_bL12_C/ClpS-like"/>
</dbReference>
<dbReference type="Proteomes" id="UP000288805">
    <property type="component" value="Unassembled WGS sequence"/>
</dbReference>
<dbReference type="InterPro" id="IPR000206">
    <property type="entry name" value="Ribosomal_bL12"/>
</dbReference>
<dbReference type="HAMAP" id="MF_00368">
    <property type="entry name" value="Ribosomal_bL12"/>
    <property type="match status" value="1"/>
</dbReference>
<dbReference type="CDD" id="cd00387">
    <property type="entry name" value="Ribosomal_L7_L12"/>
    <property type="match status" value="1"/>
</dbReference>
<dbReference type="Gene3D" id="3.30.1390.10">
    <property type="match status" value="1"/>
</dbReference>
<comment type="caution">
    <text evidence="6">The sequence shown here is derived from an EMBL/GenBank/DDBJ whole genome shotgun (WGS) entry which is preliminary data.</text>
</comment>
<dbReference type="AlphaFoldDB" id="A0A438J1E0"/>
<organism evidence="6 7">
    <name type="scientific">Vitis vinifera</name>
    <name type="common">Grape</name>
    <dbReference type="NCBI Taxonomy" id="29760"/>
    <lineage>
        <taxon>Eukaryota</taxon>
        <taxon>Viridiplantae</taxon>
        <taxon>Streptophyta</taxon>
        <taxon>Embryophyta</taxon>
        <taxon>Tracheophyta</taxon>
        <taxon>Spermatophyta</taxon>
        <taxon>Magnoliopsida</taxon>
        <taxon>eudicotyledons</taxon>
        <taxon>Gunneridae</taxon>
        <taxon>Pentapetalae</taxon>
        <taxon>rosids</taxon>
        <taxon>Vitales</taxon>
        <taxon>Vitaceae</taxon>
        <taxon>Viteae</taxon>
        <taxon>Vitis</taxon>
    </lineage>
</organism>